<dbReference type="PANTHER" id="PTHR32322:SF18">
    <property type="entry name" value="S-ADENOSYLMETHIONINE_S-ADENOSYLHOMOCYSTEINE TRANSPORTER"/>
    <property type="match status" value="1"/>
</dbReference>
<comment type="caution">
    <text evidence="8">The sequence shown here is derived from an EMBL/GenBank/DDBJ whole genome shotgun (WGS) entry which is preliminary data.</text>
</comment>
<evidence type="ECO:0000259" key="7">
    <source>
        <dbReference type="Pfam" id="PF00892"/>
    </source>
</evidence>
<evidence type="ECO:0000256" key="3">
    <source>
        <dbReference type="ARBA" id="ARBA00022692"/>
    </source>
</evidence>
<evidence type="ECO:0000256" key="2">
    <source>
        <dbReference type="ARBA" id="ARBA00022475"/>
    </source>
</evidence>
<gene>
    <name evidence="8" type="ORF">A2777_00960</name>
</gene>
<dbReference type="Pfam" id="PF00892">
    <property type="entry name" value="EamA"/>
    <property type="match status" value="2"/>
</dbReference>
<feature type="transmembrane region" description="Helical" evidence="6">
    <location>
        <begin position="92"/>
        <end position="114"/>
    </location>
</feature>
<keyword evidence="5 6" id="KW-0472">Membrane</keyword>
<evidence type="ECO:0000256" key="4">
    <source>
        <dbReference type="ARBA" id="ARBA00022989"/>
    </source>
</evidence>
<keyword evidence="2" id="KW-1003">Cell membrane</keyword>
<sequence>MPKYRKAVLALIGANLIWGAASPIFKFALQNISPFTLAFIRFYGASLILLIISYPRLKIAKKDTLKLILLSIFGVSIHISFYFLGLRLSPSINAPIISASGPVFLYIASIFILHEKPHLKVLAGIVISLLGVLIIIGQPIFENRLDGQLLGNMFIFIAMLAAIAHAIISKEIIADYSPAALTFWMSFIGALTFLPFASYEIYTGQFPAQLDYRGIIGIIYGIFFSSATAYTLFEYGIKYMEAQDTGVFSYLDPIAAIIIALPLLGEKITPVFFIGSFLVFGGILLAEGKIKHHPHHRFHKR</sequence>
<feature type="transmembrane region" description="Helical" evidence="6">
    <location>
        <begin position="35"/>
        <end position="55"/>
    </location>
</feature>
<comment type="subcellular location">
    <subcellularLocation>
        <location evidence="1">Cell membrane</location>
        <topology evidence="1">Multi-pass membrane protein</topology>
    </subcellularLocation>
</comment>
<protein>
    <recommendedName>
        <fullName evidence="7">EamA domain-containing protein</fullName>
    </recommendedName>
</protein>
<feature type="transmembrane region" description="Helical" evidence="6">
    <location>
        <begin position="147"/>
        <end position="168"/>
    </location>
</feature>
<dbReference type="InterPro" id="IPR050638">
    <property type="entry name" value="AA-Vitamin_Transporters"/>
</dbReference>
<feature type="transmembrane region" description="Helical" evidence="6">
    <location>
        <begin position="245"/>
        <end position="265"/>
    </location>
</feature>
<proteinExistence type="predicted"/>
<dbReference type="PANTHER" id="PTHR32322">
    <property type="entry name" value="INNER MEMBRANE TRANSPORTER"/>
    <property type="match status" value="1"/>
</dbReference>
<feature type="transmembrane region" description="Helical" evidence="6">
    <location>
        <begin position="271"/>
        <end position="290"/>
    </location>
</feature>
<organism evidence="8 9">
    <name type="scientific">Candidatus Gottesmanbacteria bacterium RIFCSPHIGHO2_01_FULL_40_15</name>
    <dbReference type="NCBI Taxonomy" id="1798376"/>
    <lineage>
        <taxon>Bacteria</taxon>
        <taxon>Candidatus Gottesmaniibacteriota</taxon>
    </lineage>
</organism>
<feature type="transmembrane region" description="Helical" evidence="6">
    <location>
        <begin position="214"/>
        <end position="233"/>
    </location>
</feature>
<feature type="domain" description="EamA" evidence="7">
    <location>
        <begin position="6"/>
        <end position="136"/>
    </location>
</feature>
<dbReference type="EMBL" id="MFJF01000019">
    <property type="protein sequence ID" value="OGG06069.1"/>
    <property type="molecule type" value="Genomic_DNA"/>
</dbReference>
<feature type="transmembrane region" description="Helical" evidence="6">
    <location>
        <begin position="67"/>
        <end position="86"/>
    </location>
</feature>
<evidence type="ECO:0000256" key="5">
    <source>
        <dbReference type="ARBA" id="ARBA00023136"/>
    </source>
</evidence>
<dbReference type="Proteomes" id="UP000177354">
    <property type="component" value="Unassembled WGS sequence"/>
</dbReference>
<dbReference type="SUPFAM" id="SSF103481">
    <property type="entry name" value="Multidrug resistance efflux transporter EmrE"/>
    <property type="match status" value="2"/>
</dbReference>
<accession>A0A1F5Z0T2</accession>
<feature type="transmembrane region" description="Helical" evidence="6">
    <location>
        <begin position="180"/>
        <end position="202"/>
    </location>
</feature>
<feature type="domain" description="EamA" evidence="7">
    <location>
        <begin position="150"/>
        <end position="285"/>
    </location>
</feature>
<evidence type="ECO:0000313" key="8">
    <source>
        <dbReference type="EMBL" id="OGG06069.1"/>
    </source>
</evidence>
<evidence type="ECO:0000313" key="9">
    <source>
        <dbReference type="Proteomes" id="UP000177354"/>
    </source>
</evidence>
<name>A0A1F5Z0T2_9BACT</name>
<dbReference type="GO" id="GO:0005886">
    <property type="term" value="C:plasma membrane"/>
    <property type="evidence" value="ECO:0007669"/>
    <property type="project" value="UniProtKB-SubCell"/>
</dbReference>
<keyword evidence="4 6" id="KW-1133">Transmembrane helix</keyword>
<keyword evidence="3 6" id="KW-0812">Transmembrane</keyword>
<reference evidence="8 9" key="1">
    <citation type="journal article" date="2016" name="Nat. Commun.">
        <title>Thousands of microbial genomes shed light on interconnected biogeochemical processes in an aquifer system.</title>
        <authorList>
            <person name="Anantharaman K."/>
            <person name="Brown C.T."/>
            <person name="Hug L.A."/>
            <person name="Sharon I."/>
            <person name="Castelle C.J."/>
            <person name="Probst A.J."/>
            <person name="Thomas B.C."/>
            <person name="Singh A."/>
            <person name="Wilkins M.J."/>
            <person name="Karaoz U."/>
            <person name="Brodie E.L."/>
            <person name="Williams K.H."/>
            <person name="Hubbard S.S."/>
            <person name="Banfield J.F."/>
        </authorList>
    </citation>
    <scope>NUCLEOTIDE SEQUENCE [LARGE SCALE GENOMIC DNA]</scope>
</reference>
<evidence type="ECO:0000256" key="1">
    <source>
        <dbReference type="ARBA" id="ARBA00004651"/>
    </source>
</evidence>
<dbReference type="InterPro" id="IPR037185">
    <property type="entry name" value="EmrE-like"/>
</dbReference>
<evidence type="ECO:0000256" key="6">
    <source>
        <dbReference type="SAM" id="Phobius"/>
    </source>
</evidence>
<dbReference type="AlphaFoldDB" id="A0A1F5Z0T2"/>
<feature type="transmembrane region" description="Helical" evidence="6">
    <location>
        <begin position="121"/>
        <end position="141"/>
    </location>
</feature>
<dbReference type="InterPro" id="IPR000620">
    <property type="entry name" value="EamA_dom"/>
</dbReference>